<gene>
    <name evidence="11" type="ORF">J2Z56_001031</name>
    <name evidence="12" type="ORF">J2Z57_000324</name>
</gene>
<evidence type="ECO:0000256" key="1">
    <source>
        <dbReference type="ARBA" id="ARBA00004429"/>
    </source>
</evidence>
<dbReference type="GO" id="GO:0043190">
    <property type="term" value="C:ATP-binding cassette (ABC) transporter complex"/>
    <property type="evidence" value="ECO:0007669"/>
    <property type="project" value="InterPro"/>
</dbReference>
<evidence type="ECO:0000313" key="11">
    <source>
        <dbReference type="EMBL" id="MBP1839125.1"/>
    </source>
</evidence>
<dbReference type="InterPro" id="IPR047817">
    <property type="entry name" value="ABC2_TM_bact-type"/>
</dbReference>
<dbReference type="Proteomes" id="UP001138672">
    <property type="component" value="Unassembled WGS sequence"/>
</dbReference>
<protein>
    <recommendedName>
        <fullName evidence="9">Transport permease protein</fullName>
    </recommendedName>
</protein>
<sequence length="287" mass="32698">MQDSLQNEDWDIEIYPKSKLLDLNLKEVWRYRDLLKQFVRRDFVSVYKQTVFGPLWFFVQPILTTIMFMVVFGGIAKMSTDGMPQAVFYLSGIVLWNYFSTAFSGTSNTFASNAGVFGKVYFPRLITPVSIVVSKLLTFAVQFTLFIVVYLYYLFFVETNILPNSLILLTPVLILMTAGLALGLGLIITSLTTKYRDFKFLLGFIIQLGMYATPIIYPANTITDPKIKLAIMANPMSSIIETFRFAYLGVGNFSWVGLFYSFGFMVVVLITGVITYNRVEKKFMDTV</sequence>
<dbReference type="Pfam" id="PF01061">
    <property type="entry name" value="ABC2_membrane"/>
    <property type="match status" value="1"/>
</dbReference>
<feature type="domain" description="ABC transmembrane type-2" evidence="10">
    <location>
        <begin position="52"/>
        <end position="279"/>
    </location>
</feature>
<evidence type="ECO:0000256" key="2">
    <source>
        <dbReference type="ARBA" id="ARBA00007783"/>
    </source>
</evidence>
<dbReference type="RefSeq" id="WP_057783147.1">
    <property type="nucleotide sequence ID" value="NZ_JAGGJQ010000002.1"/>
</dbReference>
<evidence type="ECO:0000256" key="9">
    <source>
        <dbReference type="RuleBase" id="RU361157"/>
    </source>
</evidence>
<keyword evidence="5" id="KW-0997">Cell inner membrane</keyword>
<dbReference type="InterPro" id="IPR013525">
    <property type="entry name" value="ABC2_TM"/>
</dbReference>
<evidence type="ECO:0000313" key="14">
    <source>
        <dbReference type="Proteomes" id="UP001231587"/>
    </source>
</evidence>
<comment type="subcellular location">
    <subcellularLocation>
        <location evidence="1">Cell inner membrane</location>
        <topology evidence="1">Multi-pass membrane protein</topology>
    </subcellularLocation>
    <subcellularLocation>
        <location evidence="9">Cell membrane</location>
        <topology evidence="9">Multi-pass membrane protein</topology>
    </subcellularLocation>
</comment>
<evidence type="ECO:0000256" key="5">
    <source>
        <dbReference type="ARBA" id="ARBA00022519"/>
    </source>
</evidence>
<reference evidence="11" key="1">
    <citation type="submission" date="2021-03" db="EMBL/GenBank/DDBJ databases">
        <title>Genomic Encyclopedia of Type Strains, Phase IV (KMG-IV): sequencing the most valuable type-strain genomes for metagenomic binning, comparative biology and taxonomic classification.</title>
        <authorList>
            <person name="Goeker M."/>
        </authorList>
    </citation>
    <scope>NUCLEOTIDE SEQUENCE</scope>
    <source>
        <strain evidence="11">DSM 15523</strain>
        <strain evidence="12 14">DSM 16476</strain>
    </source>
</reference>
<evidence type="ECO:0000256" key="7">
    <source>
        <dbReference type="ARBA" id="ARBA00022989"/>
    </source>
</evidence>
<accession>A0A9X0YIM4</accession>
<dbReference type="PRINTS" id="PR00164">
    <property type="entry name" value="ABC2TRNSPORT"/>
</dbReference>
<dbReference type="GO" id="GO:0015920">
    <property type="term" value="P:lipopolysaccharide transport"/>
    <property type="evidence" value="ECO:0007669"/>
    <property type="project" value="TreeGrafter"/>
</dbReference>
<dbReference type="EMBL" id="JAGGJQ010000002">
    <property type="protein sequence ID" value="MBP1839125.1"/>
    <property type="molecule type" value="Genomic_DNA"/>
</dbReference>
<comment type="similarity">
    <text evidence="2 9">Belongs to the ABC-2 integral membrane protein family.</text>
</comment>
<evidence type="ECO:0000256" key="6">
    <source>
        <dbReference type="ARBA" id="ARBA00022692"/>
    </source>
</evidence>
<feature type="transmembrane region" description="Helical" evidence="9">
    <location>
        <begin position="166"/>
        <end position="188"/>
    </location>
</feature>
<feature type="transmembrane region" description="Helical" evidence="9">
    <location>
        <begin position="125"/>
        <end position="154"/>
    </location>
</feature>
<organism evidence="11 13">
    <name type="scientific">Formosa algae</name>
    <dbReference type="NCBI Taxonomy" id="225843"/>
    <lineage>
        <taxon>Bacteria</taxon>
        <taxon>Pseudomonadati</taxon>
        <taxon>Bacteroidota</taxon>
        <taxon>Flavobacteriia</taxon>
        <taxon>Flavobacteriales</taxon>
        <taxon>Flavobacteriaceae</taxon>
        <taxon>Formosa</taxon>
    </lineage>
</organism>
<dbReference type="PANTHER" id="PTHR30413:SF8">
    <property type="entry name" value="TRANSPORT PERMEASE PROTEIN"/>
    <property type="match status" value="1"/>
</dbReference>
<name>A0A9X0YIM4_9FLAO</name>
<feature type="transmembrane region" description="Helical" evidence="9">
    <location>
        <begin position="55"/>
        <end position="75"/>
    </location>
</feature>
<dbReference type="PROSITE" id="PS51012">
    <property type="entry name" value="ABC_TM2"/>
    <property type="match status" value="1"/>
</dbReference>
<dbReference type="Proteomes" id="UP001231587">
    <property type="component" value="Unassembled WGS sequence"/>
</dbReference>
<evidence type="ECO:0000313" key="13">
    <source>
        <dbReference type="Proteomes" id="UP001138672"/>
    </source>
</evidence>
<feature type="transmembrane region" description="Helical" evidence="9">
    <location>
        <begin position="87"/>
        <end position="105"/>
    </location>
</feature>
<evidence type="ECO:0000259" key="10">
    <source>
        <dbReference type="PROSITE" id="PS51012"/>
    </source>
</evidence>
<proteinExistence type="inferred from homology"/>
<feature type="transmembrane region" description="Helical" evidence="9">
    <location>
        <begin position="253"/>
        <end position="276"/>
    </location>
</feature>
<evidence type="ECO:0000313" key="12">
    <source>
        <dbReference type="EMBL" id="MDQ0333902.1"/>
    </source>
</evidence>
<evidence type="ECO:0000256" key="3">
    <source>
        <dbReference type="ARBA" id="ARBA00022448"/>
    </source>
</evidence>
<keyword evidence="3 9" id="KW-0813">Transport</keyword>
<dbReference type="GO" id="GO:0140359">
    <property type="term" value="F:ABC-type transporter activity"/>
    <property type="evidence" value="ECO:0007669"/>
    <property type="project" value="InterPro"/>
</dbReference>
<evidence type="ECO:0000256" key="8">
    <source>
        <dbReference type="ARBA" id="ARBA00023136"/>
    </source>
</evidence>
<keyword evidence="7 9" id="KW-1133">Transmembrane helix</keyword>
<keyword evidence="6 9" id="KW-0812">Transmembrane</keyword>
<keyword evidence="8 9" id="KW-0472">Membrane</keyword>
<feature type="transmembrane region" description="Helical" evidence="9">
    <location>
        <begin position="200"/>
        <end position="217"/>
    </location>
</feature>
<keyword evidence="14" id="KW-1185">Reference proteome</keyword>
<dbReference type="InterPro" id="IPR000412">
    <property type="entry name" value="ABC_2_transport"/>
</dbReference>
<dbReference type="EMBL" id="JAUSUU010000001">
    <property type="protein sequence ID" value="MDQ0333902.1"/>
    <property type="molecule type" value="Genomic_DNA"/>
</dbReference>
<dbReference type="AlphaFoldDB" id="A0A9X0YIM4"/>
<evidence type="ECO:0000256" key="4">
    <source>
        <dbReference type="ARBA" id="ARBA00022475"/>
    </source>
</evidence>
<dbReference type="OrthoDB" id="9786910at2"/>
<keyword evidence="4 9" id="KW-1003">Cell membrane</keyword>
<dbReference type="PANTHER" id="PTHR30413">
    <property type="entry name" value="INNER MEMBRANE TRANSPORT PERMEASE"/>
    <property type="match status" value="1"/>
</dbReference>
<comment type="caution">
    <text evidence="11">The sequence shown here is derived from an EMBL/GenBank/DDBJ whole genome shotgun (WGS) entry which is preliminary data.</text>
</comment>